<keyword evidence="3" id="KW-0813">Transport</keyword>
<feature type="transmembrane region" description="Helical" evidence="8">
    <location>
        <begin position="66"/>
        <end position="87"/>
    </location>
</feature>
<reference evidence="10" key="1">
    <citation type="journal article" date="2019" name="Int. J. Syst. Evol. Microbiol.">
        <title>The Global Catalogue of Microorganisms (GCM) 10K type strain sequencing project: providing services to taxonomists for standard genome sequencing and annotation.</title>
        <authorList>
            <consortium name="The Broad Institute Genomics Platform"/>
            <consortium name="The Broad Institute Genome Sequencing Center for Infectious Disease"/>
            <person name="Wu L."/>
            <person name="Ma J."/>
        </authorList>
    </citation>
    <scope>NUCLEOTIDE SEQUENCE [LARGE SCALE GENOMIC DNA]</scope>
    <source>
        <strain evidence="10">IBRC 10765</strain>
    </source>
</reference>
<dbReference type="RefSeq" id="WP_380693874.1">
    <property type="nucleotide sequence ID" value="NZ_JBHRYR010000002.1"/>
</dbReference>
<feature type="transmembrane region" description="Helical" evidence="8">
    <location>
        <begin position="251"/>
        <end position="278"/>
    </location>
</feature>
<evidence type="ECO:0000313" key="10">
    <source>
        <dbReference type="Proteomes" id="UP001595617"/>
    </source>
</evidence>
<dbReference type="CDD" id="cd06550">
    <property type="entry name" value="TM_ABC_iron-siderophores_like"/>
    <property type="match status" value="1"/>
</dbReference>
<feature type="transmembrane region" description="Helical" evidence="8">
    <location>
        <begin position="124"/>
        <end position="147"/>
    </location>
</feature>
<evidence type="ECO:0000256" key="5">
    <source>
        <dbReference type="ARBA" id="ARBA00022692"/>
    </source>
</evidence>
<comment type="similarity">
    <text evidence="2">Belongs to the binding-protein-dependent transport system permease family. FecCD subfamily.</text>
</comment>
<dbReference type="Proteomes" id="UP001595617">
    <property type="component" value="Unassembled WGS sequence"/>
</dbReference>
<organism evidence="9 10">
    <name type="scientific">Saccharospirillum mangrovi</name>
    <dbReference type="NCBI Taxonomy" id="2161747"/>
    <lineage>
        <taxon>Bacteria</taxon>
        <taxon>Pseudomonadati</taxon>
        <taxon>Pseudomonadota</taxon>
        <taxon>Gammaproteobacteria</taxon>
        <taxon>Oceanospirillales</taxon>
        <taxon>Saccharospirillaceae</taxon>
        <taxon>Saccharospirillum</taxon>
    </lineage>
</organism>
<sequence>MTQPVTWRRYAVLAALLVLVLLWGLRSGSLPIGWSDLANSLWGGAETSANQPLYRTVVWDIRLPRLLMAALIGAGLAISGACLQALFRNPLAEPTILGITSGATAFALGTMILAPGFFLLLTSLLGVATLPLLASLGAASTLALMLVLARQHSFDPNRVILIGIAINVFAGAIISVCAYVASDQQLRILSFWGLGSLAAATWNKIPLLLVAIGLGTAIIVAHARFLNALLLGESEAHHLGFSVKRAKQWCLLGVTLISGSAVAFTGMIGFVGLVMPHIMRLLFGPNHRHLLWYSAMAGAGLLVFADTLARTLIAPIEMPVGIITALIGGPFFVILLMYSRLWHPNT</sequence>
<evidence type="ECO:0000313" key="9">
    <source>
        <dbReference type="EMBL" id="MFC3852111.1"/>
    </source>
</evidence>
<keyword evidence="10" id="KW-1185">Reference proteome</keyword>
<comment type="caution">
    <text evidence="9">The sequence shown here is derived from an EMBL/GenBank/DDBJ whole genome shotgun (WGS) entry which is preliminary data.</text>
</comment>
<dbReference type="InterPro" id="IPR037294">
    <property type="entry name" value="ABC_BtuC-like"/>
</dbReference>
<feature type="transmembrane region" description="Helical" evidence="8">
    <location>
        <begin position="96"/>
        <end position="118"/>
    </location>
</feature>
<evidence type="ECO:0000256" key="6">
    <source>
        <dbReference type="ARBA" id="ARBA00022989"/>
    </source>
</evidence>
<feature type="transmembrane region" description="Helical" evidence="8">
    <location>
        <begin position="290"/>
        <end position="308"/>
    </location>
</feature>
<protein>
    <submittedName>
        <fullName evidence="9">FecCD family ABC transporter permease</fullName>
    </submittedName>
</protein>
<gene>
    <name evidence="9" type="ORF">ACFOOG_04605</name>
</gene>
<feature type="transmembrane region" description="Helical" evidence="8">
    <location>
        <begin position="159"/>
        <end position="181"/>
    </location>
</feature>
<dbReference type="InterPro" id="IPR000522">
    <property type="entry name" value="ABC_transptr_permease_BtuC"/>
</dbReference>
<accession>A0ABV7ZVF3</accession>
<keyword evidence="4" id="KW-1003">Cell membrane</keyword>
<evidence type="ECO:0000256" key="3">
    <source>
        <dbReference type="ARBA" id="ARBA00022448"/>
    </source>
</evidence>
<feature type="transmembrane region" description="Helical" evidence="8">
    <location>
        <begin position="320"/>
        <end position="338"/>
    </location>
</feature>
<name>A0ABV7ZVF3_9GAMM</name>
<dbReference type="Gene3D" id="1.10.3470.10">
    <property type="entry name" value="ABC transporter involved in vitamin B12 uptake, BtuC"/>
    <property type="match status" value="1"/>
</dbReference>
<evidence type="ECO:0000256" key="7">
    <source>
        <dbReference type="ARBA" id="ARBA00023136"/>
    </source>
</evidence>
<keyword evidence="6 8" id="KW-1133">Transmembrane helix</keyword>
<keyword evidence="7 8" id="KW-0472">Membrane</keyword>
<dbReference type="Pfam" id="PF01032">
    <property type="entry name" value="FecCD"/>
    <property type="match status" value="1"/>
</dbReference>
<dbReference type="PANTHER" id="PTHR30472">
    <property type="entry name" value="FERRIC ENTEROBACTIN TRANSPORT SYSTEM PERMEASE PROTEIN"/>
    <property type="match status" value="1"/>
</dbReference>
<dbReference type="PANTHER" id="PTHR30472:SF25">
    <property type="entry name" value="ABC TRANSPORTER PERMEASE PROTEIN MJ0876-RELATED"/>
    <property type="match status" value="1"/>
</dbReference>
<evidence type="ECO:0000256" key="2">
    <source>
        <dbReference type="ARBA" id="ARBA00007935"/>
    </source>
</evidence>
<dbReference type="SUPFAM" id="SSF81345">
    <property type="entry name" value="ABC transporter involved in vitamin B12 uptake, BtuC"/>
    <property type="match status" value="1"/>
</dbReference>
<evidence type="ECO:0000256" key="1">
    <source>
        <dbReference type="ARBA" id="ARBA00004651"/>
    </source>
</evidence>
<proteinExistence type="inferred from homology"/>
<keyword evidence="5 8" id="KW-0812">Transmembrane</keyword>
<comment type="subcellular location">
    <subcellularLocation>
        <location evidence="1">Cell membrane</location>
        <topology evidence="1">Multi-pass membrane protein</topology>
    </subcellularLocation>
</comment>
<feature type="transmembrane region" description="Helical" evidence="8">
    <location>
        <begin position="205"/>
        <end position="230"/>
    </location>
</feature>
<evidence type="ECO:0000256" key="8">
    <source>
        <dbReference type="SAM" id="Phobius"/>
    </source>
</evidence>
<dbReference type="EMBL" id="JBHRYR010000002">
    <property type="protein sequence ID" value="MFC3852111.1"/>
    <property type="molecule type" value="Genomic_DNA"/>
</dbReference>
<evidence type="ECO:0000256" key="4">
    <source>
        <dbReference type="ARBA" id="ARBA00022475"/>
    </source>
</evidence>